<keyword evidence="11" id="KW-1185">Reference proteome</keyword>
<dbReference type="PRINTS" id="PR00313">
    <property type="entry name" value="CABNDNGRPT"/>
</dbReference>
<evidence type="ECO:0000313" key="10">
    <source>
        <dbReference type="EMBL" id="SFM59553.1"/>
    </source>
</evidence>
<keyword evidence="3" id="KW-0964">Secreted</keyword>
<dbReference type="SUPFAM" id="SSF141072">
    <property type="entry name" value="CalX-like"/>
    <property type="match status" value="1"/>
</dbReference>
<dbReference type="SUPFAM" id="SSF51120">
    <property type="entry name" value="beta-Roll"/>
    <property type="match status" value="1"/>
</dbReference>
<evidence type="ECO:0000256" key="3">
    <source>
        <dbReference type="ARBA" id="ARBA00022525"/>
    </source>
</evidence>
<dbReference type="Pfam" id="PF13519">
    <property type="entry name" value="VWA_2"/>
    <property type="match status" value="1"/>
</dbReference>
<keyword evidence="7" id="KW-0843">Virulence</keyword>
<dbReference type="GO" id="GO:0005509">
    <property type="term" value="F:calcium ion binding"/>
    <property type="evidence" value="ECO:0007669"/>
    <property type="project" value="InterPro"/>
</dbReference>
<dbReference type="GO" id="GO:0005576">
    <property type="term" value="C:extracellular region"/>
    <property type="evidence" value="ECO:0007669"/>
    <property type="project" value="UniProtKB-SubCell"/>
</dbReference>
<sequence length="1015" mass="104916">PLQFTVRLSGPSASPVEVNWTLQLDGSASADDLQSPISYSGSVTIPAGQLSAVVSVPTLDDNLFEGGAGSFEDLTLSLTGATGAQLGSQTSVSGLIEDNDSLPVAVADSYSVVEGAALGSEGVPTVHGWLNNDPAGLTVARISLNADGTGFVEVDPVTGAQITTALGGVLTVYASGEFTYQAPVLSHPEHLEALLDTLYYQASDGTNLADPVAVSFSVSDTEPVIQSVESLLANNVQGQTFGTWSYTPSEDGFLQEIGNLHSGINLGFDADALNGNAIVLREDVYESGVYAGERLEVQIQDGSQTYTFFTLFMKADGTYVFDLVTPNPTTSESATFATSIGGNFDALWAEQILGSNFAGSTDIRFSGNGTTVNASTQGIGTANNFINPGQSLNIDFFVADGDGNGATHPTEQKLVDGASLTVAFNGNSGDAVVNLLVKDVAGNTLATLNGISVSNTSPSISLSALELNIDNFHGITLEHVSGDTLRVKTVGTEMLILPADQTLSFNVQIVDADLDAVDQDFTVDITSPISDQLMVGSSIDDTFNGGRGNDVLIGDILGSQSVETPQNYNIALMVDVSASMNDPSGTSGLSRFALMKQALNTLVQDLAQHGGTVNVQLIPFGTNVGTVATYTLDSAASVNALMVAINDLTLSTWTNYEAALRAAKTWFDSQSPVTPDFQNKALFLTDGNPTYHLNNNGNPVRGSGGGSSGTNAANMNNALEAMNDLVGAGYDVSVSAIGIGTNVNQNYLRFFDNTSVTGTGAVNIGGTSISGSVGQVEIVNTAADLDVALGSTIDIVPEVGDDVLVGGSGDDILFGDALSSDALGGDYVGKGYQGIVDYLSDTLGRTPTAEDVMQAIRSNPLQFHDADSEVGGNDLLDGGAGNDLLVGGAGDDVLIGGQGDDLMYGGKGADTFVWQKDDQGSLLVPAVDRVMDFSVAEGDRLDISELLGGIDSTGIGNYLEVSNLVFEGVESTLLSINTEGMIAEGANQEILLKGVSWTDADISSLLAGPDPTLIV</sequence>
<dbReference type="OrthoDB" id="5192166at2"/>
<keyword evidence="4" id="KW-0800">Toxin</keyword>
<dbReference type="STRING" id="1720063.SAMN05216217_1091"/>
<dbReference type="AlphaFoldDB" id="A0A1I4S5K3"/>
<dbReference type="InterPro" id="IPR018511">
    <property type="entry name" value="Hemolysin-typ_Ca-bd_CS"/>
</dbReference>
<dbReference type="InterPro" id="IPR038081">
    <property type="entry name" value="CalX-like_sf"/>
</dbReference>
<dbReference type="InterPro" id="IPR019960">
    <property type="entry name" value="T1SS_VCA0849"/>
</dbReference>
<evidence type="ECO:0000256" key="2">
    <source>
        <dbReference type="ARBA" id="ARBA00004613"/>
    </source>
</evidence>
<dbReference type="PRINTS" id="PR01488">
    <property type="entry name" value="RTXTOXINA"/>
</dbReference>
<organism evidence="10 11">
    <name type="scientific">Halopseudomonas yangmingensis</name>
    <dbReference type="NCBI Taxonomy" id="1720063"/>
    <lineage>
        <taxon>Bacteria</taxon>
        <taxon>Pseudomonadati</taxon>
        <taxon>Pseudomonadota</taxon>
        <taxon>Gammaproteobacteria</taxon>
        <taxon>Pseudomonadales</taxon>
        <taxon>Pseudomonadaceae</taxon>
        <taxon>Halopseudomonas</taxon>
    </lineage>
</organism>
<reference evidence="11" key="1">
    <citation type="submission" date="2016-10" db="EMBL/GenBank/DDBJ databases">
        <authorList>
            <person name="Varghese N."/>
            <person name="Submissions S."/>
        </authorList>
    </citation>
    <scope>NUCLEOTIDE SEQUENCE [LARGE SCALE GENOMIC DNA]</scope>
    <source>
        <strain evidence="11">DSM 24213</strain>
    </source>
</reference>
<dbReference type="PANTHER" id="PTHR38340">
    <property type="entry name" value="S-LAYER PROTEIN"/>
    <property type="match status" value="1"/>
</dbReference>
<dbReference type="GO" id="GO:0016020">
    <property type="term" value="C:membrane"/>
    <property type="evidence" value="ECO:0007669"/>
    <property type="project" value="UniProtKB-SubCell"/>
</dbReference>
<feature type="domain" description="VWFA" evidence="9">
    <location>
        <begin position="569"/>
        <end position="796"/>
    </location>
</feature>
<evidence type="ECO:0000259" key="9">
    <source>
        <dbReference type="PROSITE" id="PS50234"/>
    </source>
</evidence>
<dbReference type="Pfam" id="PF00353">
    <property type="entry name" value="HemolysinCabind"/>
    <property type="match status" value="3"/>
</dbReference>
<evidence type="ECO:0000256" key="5">
    <source>
        <dbReference type="ARBA" id="ARBA00022737"/>
    </source>
</evidence>
<keyword evidence="6" id="KW-0106">Calcium</keyword>
<dbReference type="NCBIfam" id="TIGR03661">
    <property type="entry name" value="T1SS_VCA0849"/>
    <property type="match status" value="1"/>
</dbReference>
<dbReference type="Proteomes" id="UP000243629">
    <property type="component" value="Unassembled WGS sequence"/>
</dbReference>
<dbReference type="InterPro" id="IPR001343">
    <property type="entry name" value="Hemolysn_Ca-bd"/>
</dbReference>
<dbReference type="InterPro" id="IPR003995">
    <property type="entry name" value="RTX_toxin_determinant-A"/>
</dbReference>
<dbReference type="Gene3D" id="2.150.10.10">
    <property type="entry name" value="Serralysin-like metalloprotease, C-terminal"/>
    <property type="match status" value="1"/>
</dbReference>
<dbReference type="PROSITE" id="PS00330">
    <property type="entry name" value="HEMOLYSIN_CALCIUM"/>
    <property type="match status" value="2"/>
</dbReference>
<dbReference type="SUPFAM" id="SSF53300">
    <property type="entry name" value="vWA-like"/>
    <property type="match status" value="1"/>
</dbReference>
<evidence type="ECO:0000256" key="6">
    <source>
        <dbReference type="ARBA" id="ARBA00022837"/>
    </source>
</evidence>
<keyword evidence="5" id="KW-0677">Repeat</keyword>
<dbReference type="EMBL" id="FOUI01000009">
    <property type="protein sequence ID" value="SFM59553.1"/>
    <property type="molecule type" value="Genomic_DNA"/>
</dbReference>
<dbReference type="GO" id="GO:0090729">
    <property type="term" value="F:toxin activity"/>
    <property type="evidence" value="ECO:0007669"/>
    <property type="project" value="UniProtKB-KW"/>
</dbReference>
<feature type="non-terminal residue" evidence="10">
    <location>
        <position position="1"/>
    </location>
</feature>
<dbReference type="SMART" id="SM00327">
    <property type="entry name" value="VWA"/>
    <property type="match status" value="1"/>
</dbReference>
<accession>A0A1I4S5K3</accession>
<dbReference type="PROSITE" id="PS50234">
    <property type="entry name" value="VWFA"/>
    <property type="match status" value="1"/>
</dbReference>
<dbReference type="Gene3D" id="2.60.40.2030">
    <property type="match status" value="1"/>
</dbReference>
<protein>
    <submittedName>
        <fullName evidence="10">Type I secretion C-terminal target domain (VC_A0849 subclass)</fullName>
    </submittedName>
</protein>
<evidence type="ECO:0000256" key="4">
    <source>
        <dbReference type="ARBA" id="ARBA00022656"/>
    </source>
</evidence>
<dbReference type="Gene3D" id="3.40.50.410">
    <property type="entry name" value="von Willebrand factor, type A domain"/>
    <property type="match status" value="1"/>
</dbReference>
<name>A0A1I4S5K3_9GAMM</name>
<keyword evidence="8" id="KW-0472">Membrane</keyword>
<evidence type="ECO:0000313" key="11">
    <source>
        <dbReference type="Proteomes" id="UP000243629"/>
    </source>
</evidence>
<dbReference type="CDD" id="cd00198">
    <property type="entry name" value="vWFA"/>
    <property type="match status" value="1"/>
</dbReference>
<dbReference type="InterPro" id="IPR011049">
    <property type="entry name" value="Serralysin-like_metalloprot_C"/>
</dbReference>
<dbReference type="RefSeq" id="WP_143069581.1">
    <property type="nucleotide sequence ID" value="NZ_FOUI01000009.1"/>
</dbReference>
<dbReference type="InterPro" id="IPR036465">
    <property type="entry name" value="vWFA_dom_sf"/>
</dbReference>
<comment type="subcellular location">
    <subcellularLocation>
        <location evidence="1">Membrane</location>
    </subcellularLocation>
    <subcellularLocation>
        <location evidence="2">Secreted</location>
    </subcellularLocation>
</comment>
<dbReference type="InterPro" id="IPR002035">
    <property type="entry name" value="VWF_A"/>
</dbReference>
<gene>
    <name evidence="10" type="ORF">SAMN05216217_1091</name>
</gene>
<dbReference type="PANTHER" id="PTHR38340:SF1">
    <property type="entry name" value="S-LAYER PROTEIN"/>
    <property type="match status" value="1"/>
</dbReference>
<evidence type="ECO:0000256" key="1">
    <source>
        <dbReference type="ARBA" id="ARBA00004370"/>
    </source>
</evidence>
<dbReference type="InterPro" id="IPR050557">
    <property type="entry name" value="RTX_toxin/Mannuronan_C5-epim"/>
</dbReference>
<evidence type="ECO:0000256" key="7">
    <source>
        <dbReference type="ARBA" id="ARBA00023026"/>
    </source>
</evidence>
<proteinExistence type="predicted"/>
<evidence type="ECO:0000256" key="8">
    <source>
        <dbReference type="ARBA" id="ARBA00023136"/>
    </source>
</evidence>